<accession>A0A1L5P0J2</accession>
<reference evidence="1 2" key="1">
    <citation type="submission" date="2016-09" db="EMBL/GenBank/DDBJ databases">
        <title>The complete genome sequences of Rhizobium gallicum, symbiovars gallicum and phaseoli, symbionts associated to common bean (Phaseolus vulgaris).</title>
        <authorList>
            <person name="Bustos P."/>
            <person name="Santamaria R.I."/>
            <person name="Perez-Carrascal O.M."/>
            <person name="Juarez S."/>
            <person name="Lozano L."/>
            <person name="Martinez-Flores I."/>
            <person name="Martinez-Romero E."/>
            <person name="Cevallos M."/>
            <person name="Romero D."/>
            <person name="Davila G."/>
            <person name="Gonzalez V."/>
        </authorList>
    </citation>
    <scope>NUCLEOTIDE SEQUENCE [LARGE SCALE GENOMIC DNA]</scope>
    <source>
        <strain evidence="1 2">8C-3</strain>
    </source>
</reference>
<proteinExistence type="predicted"/>
<dbReference type="AlphaFoldDB" id="A0A1L5P0J2"/>
<gene>
    <name evidence="1" type="ORF">AM571_CH00829</name>
</gene>
<evidence type="ECO:0000313" key="2">
    <source>
        <dbReference type="Proteomes" id="UP000185109"/>
    </source>
</evidence>
<dbReference type="EMBL" id="CP017241">
    <property type="protein sequence ID" value="APO73673.1"/>
    <property type="molecule type" value="Genomic_DNA"/>
</dbReference>
<protein>
    <submittedName>
        <fullName evidence="1">Uncharacterized protein</fullName>
    </submittedName>
</protein>
<sequence>MGEDWTVETGRDAMALVRMLKSVLMEHGVEHSGQIEQYHLSSTEALPLCFSICAYRSRRASVTTRVILCPVEWAIAWARRWAADLRRADMRVGADIVVT</sequence>
<name>A0A1L5P0J2_RHIET</name>
<dbReference type="Proteomes" id="UP000185109">
    <property type="component" value="Chromosome"/>
</dbReference>
<evidence type="ECO:0000313" key="1">
    <source>
        <dbReference type="EMBL" id="APO73673.1"/>
    </source>
</evidence>
<organism evidence="1 2">
    <name type="scientific">Rhizobium etli 8C-3</name>
    <dbReference type="NCBI Taxonomy" id="538025"/>
    <lineage>
        <taxon>Bacteria</taxon>
        <taxon>Pseudomonadati</taxon>
        <taxon>Pseudomonadota</taxon>
        <taxon>Alphaproteobacteria</taxon>
        <taxon>Hyphomicrobiales</taxon>
        <taxon>Rhizobiaceae</taxon>
        <taxon>Rhizobium/Agrobacterium group</taxon>
        <taxon>Rhizobium</taxon>
    </lineage>
</organism>